<gene>
    <name evidence="3" type="ORF">ACFYZM_12400</name>
</gene>
<dbReference type="InterPro" id="IPR036388">
    <property type="entry name" value="WH-like_DNA-bd_sf"/>
</dbReference>
<organism evidence="3 4">
    <name type="scientific">Streptomyces nondiastaticus</name>
    <dbReference type="NCBI Taxonomy" id="3154512"/>
    <lineage>
        <taxon>Bacteria</taxon>
        <taxon>Bacillati</taxon>
        <taxon>Actinomycetota</taxon>
        <taxon>Actinomycetes</taxon>
        <taxon>Kitasatosporales</taxon>
        <taxon>Streptomycetaceae</taxon>
        <taxon>Streptomyces</taxon>
    </lineage>
</organism>
<dbReference type="Proteomes" id="UP001602123">
    <property type="component" value="Unassembled WGS sequence"/>
</dbReference>
<evidence type="ECO:0000313" key="4">
    <source>
        <dbReference type="Proteomes" id="UP001602123"/>
    </source>
</evidence>
<dbReference type="PANTHER" id="PTHR33164:SF57">
    <property type="entry name" value="MARR-FAMILY TRANSCRIPTIONAL REGULATOR"/>
    <property type="match status" value="1"/>
</dbReference>
<evidence type="ECO:0000313" key="3">
    <source>
        <dbReference type="EMBL" id="MFF4217062.1"/>
    </source>
</evidence>
<feature type="compositionally biased region" description="Basic and acidic residues" evidence="1">
    <location>
        <begin position="1"/>
        <end position="10"/>
    </location>
</feature>
<feature type="region of interest" description="Disordered" evidence="1">
    <location>
        <begin position="1"/>
        <end position="24"/>
    </location>
</feature>
<protein>
    <submittedName>
        <fullName evidence="3">MarR family winged helix-turn-helix transcriptional regulator</fullName>
    </submittedName>
</protein>
<evidence type="ECO:0000259" key="2">
    <source>
        <dbReference type="PROSITE" id="PS50995"/>
    </source>
</evidence>
<dbReference type="Gene3D" id="1.10.10.10">
    <property type="entry name" value="Winged helix-like DNA-binding domain superfamily/Winged helix DNA-binding domain"/>
    <property type="match status" value="1"/>
</dbReference>
<dbReference type="InterPro" id="IPR000835">
    <property type="entry name" value="HTH_MarR-typ"/>
</dbReference>
<feature type="compositionally biased region" description="Low complexity" evidence="1">
    <location>
        <begin position="68"/>
        <end position="78"/>
    </location>
</feature>
<evidence type="ECO:0000256" key="1">
    <source>
        <dbReference type="SAM" id="MobiDB-lite"/>
    </source>
</evidence>
<comment type="caution">
    <text evidence="3">The sequence shown here is derived from an EMBL/GenBank/DDBJ whole genome shotgun (WGS) entry which is preliminary data.</text>
</comment>
<dbReference type="SMART" id="SM00347">
    <property type="entry name" value="HTH_MARR"/>
    <property type="match status" value="1"/>
</dbReference>
<dbReference type="EMBL" id="JBIAUT010000003">
    <property type="protein sequence ID" value="MFF4217062.1"/>
    <property type="molecule type" value="Genomic_DNA"/>
</dbReference>
<proteinExistence type="predicted"/>
<feature type="domain" description="HTH marR-type" evidence="2">
    <location>
        <begin position="22"/>
        <end position="180"/>
    </location>
</feature>
<dbReference type="SUPFAM" id="SSF46785">
    <property type="entry name" value="Winged helix' DNA-binding domain"/>
    <property type="match status" value="1"/>
</dbReference>
<sequence length="192" mass="20671">MTEREPKTADENEPETVDGKTADELLNAVGPAFGKLRRSALLEVDEPISQKDLSRTLVLRIVLEAEQSTAQGASESEGASGGASAGPGASEITVGAVARHLGVDPSVASRMVSDCISSGYLIRAASQQDGRRTVLHLSPEGRELMARFSRHQRAAYECITADWPEHERLEFARLMLKYVASQDALRNRAPGA</sequence>
<reference evidence="3 4" key="1">
    <citation type="submission" date="2024-10" db="EMBL/GenBank/DDBJ databases">
        <title>The Natural Products Discovery Center: Release of the First 8490 Sequenced Strains for Exploring Actinobacteria Biosynthetic Diversity.</title>
        <authorList>
            <person name="Kalkreuter E."/>
            <person name="Kautsar S.A."/>
            <person name="Yang D."/>
            <person name="Bader C.D."/>
            <person name="Teijaro C.N."/>
            <person name="Fluegel L."/>
            <person name="Davis C.M."/>
            <person name="Simpson J.R."/>
            <person name="Lauterbach L."/>
            <person name="Steele A.D."/>
            <person name="Gui C."/>
            <person name="Meng S."/>
            <person name="Li G."/>
            <person name="Viehrig K."/>
            <person name="Ye F."/>
            <person name="Su P."/>
            <person name="Kiefer A.F."/>
            <person name="Nichols A."/>
            <person name="Cepeda A.J."/>
            <person name="Yan W."/>
            <person name="Fan B."/>
            <person name="Jiang Y."/>
            <person name="Adhikari A."/>
            <person name="Zheng C.-J."/>
            <person name="Schuster L."/>
            <person name="Cowan T.M."/>
            <person name="Smanski M.J."/>
            <person name="Chevrette M.G."/>
            <person name="De Carvalho L.P.S."/>
            <person name="Shen B."/>
        </authorList>
    </citation>
    <scope>NUCLEOTIDE SEQUENCE [LARGE SCALE GENOMIC DNA]</scope>
    <source>
        <strain evidence="3 4">NPDC001650</strain>
    </source>
</reference>
<accession>A0ABW6U108</accession>
<dbReference type="PROSITE" id="PS50995">
    <property type="entry name" value="HTH_MARR_2"/>
    <property type="match status" value="1"/>
</dbReference>
<dbReference type="PANTHER" id="PTHR33164">
    <property type="entry name" value="TRANSCRIPTIONAL REGULATOR, MARR FAMILY"/>
    <property type="match status" value="1"/>
</dbReference>
<dbReference type="Pfam" id="PF12802">
    <property type="entry name" value="MarR_2"/>
    <property type="match status" value="1"/>
</dbReference>
<dbReference type="InterPro" id="IPR039422">
    <property type="entry name" value="MarR/SlyA-like"/>
</dbReference>
<dbReference type="InterPro" id="IPR036390">
    <property type="entry name" value="WH_DNA-bd_sf"/>
</dbReference>
<keyword evidence="4" id="KW-1185">Reference proteome</keyword>
<feature type="region of interest" description="Disordered" evidence="1">
    <location>
        <begin position="68"/>
        <end position="88"/>
    </location>
</feature>
<dbReference type="RefSeq" id="WP_388626744.1">
    <property type="nucleotide sequence ID" value="NZ_JBIAUT010000003.1"/>
</dbReference>
<name>A0ABW6U108_9ACTN</name>